<gene>
    <name evidence="2" type="ORF">HMPREF9447_00484</name>
</gene>
<organism evidence="2 3">
    <name type="scientific">Bacteroides oleiciplenus YIT 12058</name>
    <dbReference type="NCBI Taxonomy" id="742727"/>
    <lineage>
        <taxon>Bacteria</taxon>
        <taxon>Pseudomonadati</taxon>
        <taxon>Bacteroidota</taxon>
        <taxon>Bacteroidia</taxon>
        <taxon>Bacteroidales</taxon>
        <taxon>Bacteroidaceae</taxon>
        <taxon>Bacteroides</taxon>
    </lineage>
</organism>
<dbReference type="InterPro" id="IPR043504">
    <property type="entry name" value="Peptidase_S1_PA_chymotrypsin"/>
</dbReference>
<proteinExistence type="predicted"/>
<reference evidence="2 3" key="1">
    <citation type="submission" date="2012-09" db="EMBL/GenBank/DDBJ databases">
        <title>The Genome Sequence of Bacteroides oleiciplenus YIT 12058.</title>
        <authorList>
            <consortium name="The Broad Institute Genome Sequencing Platform"/>
            <person name="Earl A."/>
            <person name="Ward D."/>
            <person name="Feldgarden M."/>
            <person name="Gevers D."/>
            <person name="Morotomi M."/>
            <person name="Walker B."/>
            <person name="Young S.K."/>
            <person name="Zeng Q."/>
            <person name="Gargeya S."/>
            <person name="Fitzgerald M."/>
            <person name="Haas B."/>
            <person name="Abouelleil A."/>
            <person name="Alvarado L."/>
            <person name="Arachchi H.M."/>
            <person name="Berlin A.M."/>
            <person name="Chapman S.B."/>
            <person name="Goldberg J."/>
            <person name="Griggs A."/>
            <person name="Gujja S."/>
            <person name="Hansen M."/>
            <person name="Howarth C."/>
            <person name="Imamovic A."/>
            <person name="Larimer J."/>
            <person name="McCowen C."/>
            <person name="Montmayeur A."/>
            <person name="Murphy C."/>
            <person name="Neiman D."/>
            <person name="Pearson M."/>
            <person name="Priest M."/>
            <person name="Roberts A."/>
            <person name="Saif S."/>
            <person name="Shea T."/>
            <person name="Sisk P."/>
            <person name="Sykes S."/>
            <person name="Wortman J."/>
            <person name="Nusbaum C."/>
            <person name="Birren B."/>
        </authorList>
    </citation>
    <scope>NUCLEOTIDE SEQUENCE [LARGE SCALE GENOMIC DNA]</scope>
    <source>
        <strain evidence="2 3">YIT 12058</strain>
    </source>
</reference>
<comment type="caution">
    <text evidence="2">The sequence shown here is derived from an EMBL/GenBank/DDBJ whole genome shotgun (WGS) entry which is preliminary data.</text>
</comment>
<dbReference type="RefSeq" id="WP_009127718.1">
    <property type="nucleotide sequence ID" value="NZ_JH992940.1"/>
</dbReference>
<dbReference type="eggNOG" id="COG0265">
    <property type="taxonomic scope" value="Bacteria"/>
</dbReference>
<dbReference type="InterPro" id="IPR009003">
    <property type="entry name" value="Peptidase_S1_PA"/>
</dbReference>
<evidence type="ECO:0000313" key="3">
    <source>
        <dbReference type="Proteomes" id="UP000009872"/>
    </source>
</evidence>
<dbReference type="OrthoDB" id="8549450at2"/>
<evidence type="ECO:0000259" key="1">
    <source>
        <dbReference type="Pfam" id="PF25819"/>
    </source>
</evidence>
<dbReference type="AlphaFoldDB" id="K9EPJ0"/>
<dbReference type="STRING" id="742727.HMPREF9447_00484"/>
<dbReference type="EMBL" id="ADLF01000001">
    <property type="protein sequence ID" value="EKU92827.1"/>
    <property type="molecule type" value="Genomic_DNA"/>
</dbReference>
<dbReference type="Gene3D" id="2.40.10.10">
    <property type="entry name" value="Trypsin-like serine proteases"/>
    <property type="match status" value="2"/>
</dbReference>
<protein>
    <recommendedName>
        <fullName evidence="1">Nal1 C-terminal domain-containing protein</fullName>
    </recommendedName>
</protein>
<name>K9EPJ0_9BACE</name>
<dbReference type="HOGENOM" id="CLU_629547_0_0_10"/>
<dbReference type="InterPro" id="IPR057904">
    <property type="entry name" value="Nal1_C"/>
</dbReference>
<dbReference type="Pfam" id="PF25819">
    <property type="entry name" value="Nal1_C"/>
    <property type="match status" value="1"/>
</dbReference>
<keyword evidence="3" id="KW-1185">Reference proteome</keyword>
<sequence>MTRKEYYELKVKEIDDNRDSILLIPHLLGFGIKLDENTQEGDNPFRTIALVSQSSGDKKNLPKSLGDIPIVVEVCPEIQELNEDSVSMDEGTYNPLKGGIQLINYGKGAGTGTLGCFVKDANDRVYGLTNRHVGVSVGSVLYHPKKTPVHCCSEKYCNHDCCIIDVKGNIGSVKKISQLTTTDSAIIELATDVKWKNEIVDIGVVKGESTIAPEELLGQTVRKRGRTTCLTTGKIDICYYESVSSYQYREQIVIKNEGGIFAQGGDSGSVVVDKDDKVLALLWGGMGNDGVCNLIRPVLEEMGVTLMSGIENGIGTLLKANTRALASDLNTSPEIYTTLSALIDRHTFEVMHLVNHSRPVTVVWQRMKGPQYVQPLINAYRFPGQPLDSLLTDGSWVEVLKKMEVALYNNGSYRLRVDLTRYREMILKAFSSLKK</sequence>
<feature type="domain" description="Nal1 C-terminal" evidence="1">
    <location>
        <begin position="186"/>
        <end position="295"/>
    </location>
</feature>
<accession>K9EPJ0</accession>
<dbReference type="SUPFAM" id="SSF50494">
    <property type="entry name" value="Trypsin-like serine proteases"/>
    <property type="match status" value="1"/>
</dbReference>
<dbReference type="PATRIC" id="fig|742727.4.peg.487"/>
<evidence type="ECO:0000313" key="2">
    <source>
        <dbReference type="EMBL" id="EKU92827.1"/>
    </source>
</evidence>
<dbReference type="Proteomes" id="UP000009872">
    <property type="component" value="Unassembled WGS sequence"/>
</dbReference>